<feature type="transmembrane region" description="Helical" evidence="1">
    <location>
        <begin position="12"/>
        <end position="30"/>
    </location>
</feature>
<evidence type="ECO:0000256" key="1">
    <source>
        <dbReference type="SAM" id="Phobius"/>
    </source>
</evidence>
<dbReference type="Proteomes" id="UP001145072">
    <property type="component" value="Unassembled WGS sequence"/>
</dbReference>
<accession>A0A9X3WPT7</accession>
<sequence length="89" mass="10343">MSNGKSKKVLRIVTNIILVIILIGATQMFFDNNYHNDHYGWLFILAFWMVRCLYEFIINIQDGNKKSAVFDLALLIVASYFFISGIDYL</sequence>
<keyword evidence="1" id="KW-1133">Transmembrane helix</keyword>
<protein>
    <submittedName>
        <fullName evidence="2">Uncharacterized protein</fullName>
    </submittedName>
</protein>
<dbReference type="EMBL" id="JAMQJZ010000010">
    <property type="protein sequence ID" value="MDC3421366.1"/>
    <property type="molecule type" value="Genomic_DNA"/>
</dbReference>
<reference evidence="2" key="1">
    <citation type="submission" date="2022-06" db="EMBL/GenBank/DDBJ databases">
        <title>Aquibacillus sp. a new bacterium isolated from soil saline samples.</title>
        <authorList>
            <person name="Galisteo C."/>
            <person name="De La Haba R."/>
            <person name="Sanchez-Porro C."/>
            <person name="Ventosa A."/>
        </authorList>
    </citation>
    <scope>NUCLEOTIDE SEQUENCE</scope>
    <source>
        <strain evidence="2">JCM 12387</strain>
    </source>
</reference>
<comment type="caution">
    <text evidence="2">The sequence shown here is derived from an EMBL/GenBank/DDBJ whole genome shotgun (WGS) entry which is preliminary data.</text>
</comment>
<name>A0A9X3WPT7_9BACI</name>
<gene>
    <name evidence="2" type="ORF">NC661_13400</name>
</gene>
<keyword evidence="3" id="KW-1185">Reference proteome</keyword>
<feature type="transmembrane region" description="Helical" evidence="1">
    <location>
        <begin position="42"/>
        <end position="60"/>
    </location>
</feature>
<keyword evidence="1" id="KW-0812">Transmembrane</keyword>
<evidence type="ECO:0000313" key="2">
    <source>
        <dbReference type="EMBL" id="MDC3421366.1"/>
    </source>
</evidence>
<dbReference type="AlphaFoldDB" id="A0A9X3WPT7"/>
<keyword evidence="1" id="KW-0472">Membrane</keyword>
<feature type="transmembrane region" description="Helical" evidence="1">
    <location>
        <begin position="67"/>
        <end position="86"/>
    </location>
</feature>
<evidence type="ECO:0000313" key="3">
    <source>
        <dbReference type="Proteomes" id="UP001145072"/>
    </source>
</evidence>
<dbReference type="RefSeq" id="WP_259869438.1">
    <property type="nucleotide sequence ID" value="NZ_JAMQJZ010000010.1"/>
</dbReference>
<proteinExistence type="predicted"/>
<organism evidence="2 3">
    <name type="scientific">Aquibacillus koreensis</name>
    <dbReference type="NCBI Taxonomy" id="279446"/>
    <lineage>
        <taxon>Bacteria</taxon>
        <taxon>Bacillati</taxon>
        <taxon>Bacillota</taxon>
        <taxon>Bacilli</taxon>
        <taxon>Bacillales</taxon>
        <taxon>Bacillaceae</taxon>
        <taxon>Aquibacillus</taxon>
    </lineage>
</organism>